<dbReference type="InterPro" id="IPR002641">
    <property type="entry name" value="PNPLA_dom"/>
</dbReference>
<feature type="active site" description="Proton acceptor" evidence="9">
    <location>
        <position position="1001"/>
    </location>
</feature>
<evidence type="ECO:0000256" key="2">
    <source>
        <dbReference type="ARBA" id="ARBA00006636"/>
    </source>
</evidence>
<dbReference type="Pfam" id="PF24179">
    <property type="entry name" value="NTE_Ploop"/>
    <property type="match status" value="1"/>
</dbReference>
<dbReference type="SMART" id="SM00100">
    <property type="entry name" value="cNMP"/>
    <property type="match status" value="3"/>
</dbReference>
<dbReference type="Pfam" id="PF01734">
    <property type="entry name" value="Patatin"/>
    <property type="match status" value="1"/>
</dbReference>
<dbReference type="Gene3D" id="2.60.120.10">
    <property type="entry name" value="Jelly Rolls"/>
    <property type="match status" value="3"/>
</dbReference>
<evidence type="ECO:0000313" key="14">
    <source>
        <dbReference type="Proteomes" id="UP000054805"/>
    </source>
</evidence>
<dbReference type="EMBL" id="JYDS01000192">
    <property type="protein sequence ID" value="KRZ21809.1"/>
    <property type="molecule type" value="Genomic_DNA"/>
</dbReference>
<evidence type="ECO:0000256" key="10">
    <source>
        <dbReference type="SAM" id="Phobius"/>
    </source>
</evidence>
<feature type="domain" description="PNPLA" evidence="12">
    <location>
        <begin position="848"/>
        <end position="1014"/>
    </location>
</feature>
<dbReference type="GO" id="GO:0016042">
    <property type="term" value="P:lipid catabolic process"/>
    <property type="evidence" value="ECO:0007669"/>
    <property type="project" value="UniProtKB-UniRule"/>
</dbReference>
<feature type="short sequence motif" description="GXSXG" evidence="9">
    <location>
        <begin position="879"/>
        <end position="883"/>
    </location>
</feature>
<dbReference type="SUPFAM" id="SSF51206">
    <property type="entry name" value="cAMP-binding domain-like"/>
    <property type="match status" value="3"/>
</dbReference>
<dbReference type="PANTHER" id="PTHR14226">
    <property type="entry name" value="NEUROPATHY TARGET ESTERASE/SWISS CHEESE D.MELANOGASTER"/>
    <property type="match status" value="1"/>
</dbReference>
<keyword evidence="7 9" id="KW-0443">Lipid metabolism</keyword>
<evidence type="ECO:0000256" key="8">
    <source>
        <dbReference type="ARBA" id="ARBA00023136"/>
    </source>
</evidence>
<comment type="caution">
    <text evidence="9">Lacks conserved residue(s) required for the propagation of feature annotation.</text>
</comment>
<dbReference type="GO" id="GO:0004622">
    <property type="term" value="F:phosphatidylcholine lysophospholipase activity"/>
    <property type="evidence" value="ECO:0007669"/>
    <property type="project" value="InterPro"/>
</dbReference>
<dbReference type="InterPro" id="IPR014710">
    <property type="entry name" value="RmlC-like_jellyroll"/>
</dbReference>
<feature type="active site" description="Nucleophile" evidence="9">
    <location>
        <position position="881"/>
    </location>
</feature>
<evidence type="ECO:0000256" key="6">
    <source>
        <dbReference type="ARBA" id="ARBA00022989"/>
    </source>
</evidence>
<evidence type="ECO:0000259" key="12">
    <source>
        <dbReference type="PROSITE" id="PS51635"/>
    </source>
</evidence>
<evidence type="ECO:0000256" key="5">
    <source>
        <dbReference type="ARBA" id="ARBA00022963"/>
    </source>
</evidence>
<dbReference type="GO" id="GO:0016020">
    <property type="term" value="C:membrane"/>
    <property type="evidence" value="ECO:0007669"/>
    <property type="project" value="UniProtKB-SubCell"/>
</dbReference>
<feature type="domain" description="Cyclic nucleotide-binding" evidence="11">
    <location>
        <begin position="388"/>
        <end position="493"/>
    </location>
</feature>
<gene>
    <name evidence="13" type="primary">Pnpla6</name>
    <name evidence="13" type="ORF">T4B_1955</name>
</gene>
<dbReference type="GO" id="GO:0005783">
    <property type="term" value="C:endoplasmic reticulum"/>
    <property type="evidence" value="ECO:0007669"/>
    <property type="project" value="TreeGrafter"/>
</dbReference>
<evidence type="ECO:0000256" key="9">
    <source>
        <dbReference type="PROSITE-ProRule" id="PRU01161"/>
    </source>
</evidence>
<dbReference type="PROSITE" id="PS50042">
    <property type="entry name" value="CNMP_BINDING_3"/>
    <property type="match status" value="3"/>
</dbReference>
<feature type="domain" description="Cyclic nucleotide-binding" evidence="11">
    <location>
        <begin position="499"/>
        <end position="600"/>
    </location>
</feature>
<dbReference type="PANTHER" id="PTHR14226:SF29">
    <property type="entry name" value="NEUROPATHY TARGET ESTERASE SWS"/>
    <property type="match status" value="1"/>
</dbReference>
<reference evidence="13 14" key="1">
    <citation type="submission" date="2015-01" db="EMBL/GenBank/DDBJ databases">
        <title>Evolution of Trichinella species and genotypes.</title>
        <authorList>
            <person name="Korhonen P.K."/>
            <person name="Edoardo P."/>
            <person name="Giuseppe L.R."/>
            <person name="Gasser R.B."/>
        </authorList>
    </citation>
    <scope>NUCLEOTIDE SEQUENCE [LARGE SCALE GENOMIC DNA]</scope>
    <source>
        <strain evidence="13">ISS588</strain>
    </source>
</reference>
<dbReference type="PROSITE" id="PS01237">
    <property type="entry name" value="UPF0028"/>
    <property type="match status" value="1"/>
</dbReference>
<evidence type="ECO:0000256" key="4">
    <source>
        <dbReference type="ARBA" id="ARBA00022801"/>
    </source>
</evidence>
<keyword evidence="4 9" id="KW-0378">Hydrolase</keyword>
<dbReference type="Pfam" id="PF00027">
    <property type="entry name" value="cNMP_binding"/>
    <property type="match status" value="3"/>
</dbReference>
<organism evidence="13 14">
    <name type="scientific">Trichinella pseudospiralis</name>
    <name type="common">Parasitic roundworm</name>
    <dbReference type="NCBI Taxonomy" id="6337"/>
    <lineage>
        <taxon>Eukaryota</taxon>
        <taxon>Metazoa</taxon>
        <taxon>Ecdysozoa</taxon>
        <taxon>Nematoda</taxon>
        <taxon>Enoplea</taxon>
        <taxon>Dorylaimia</taxon>
        <taxon>Trichinellida</taxon>
        <taxon>Trichinellidae</taxon>
        <taxon>Trichinella</taxon>
    </lineage>
</organism>
<evidence type="ECO:0000256" key="7">
    <source>
        <dbReference type="ARBA" id="ARBA00023098"/>
    </source>
</evidence>
<dbReference type="InterPro" id="IPR001423">
    <property type="entry name" value="LysoPLipase_patatin_CS"/>
</dbReference>
<dbReference type="SUPFAM" id="SSF52151">
    <property type="entry name" value="FabD/lysophospholipase-like"/>
    <property type="match status" value="1"/>
</dbReference>
<protein>
    <submittedName>
        <fullName evidence="13">Neuropathy target esterase</fullName>
    </submittedName>
</protein>
<keyword evidence="6 10" id="KW-1133">Transmembrane helix</keyword>
<evidence type="ECO:0000256" key="1">
    <source>
        <dbReference type="ARBA" id="ARBA00004370"/>
    </source>
</evidence>
<evidence type="ECO:0000256" key="3">
    <source>
        <dbReference type="ARBA" id="ARBA00022692"/>
    </source>
</evidence>
<keyword evidence="8 10" id="KW-0472">Membrane</keyword>
<dbReference type="InterPro" id="IPR000595">
    <property type="entry name" value="cNMP-bd_dom"/>
</dbReference>
<dbReference type="Gene3D" id="3.40.1090.10">
    <property type="entry name" value="Cytosolic phospholipase A2 catalytic domain"/>
    <property type="match status" value="1"/>
</dbReference>
<dbReference type="PROSITE" id="PS51635">
    <property type="entry name" value="PNPLA"/>
    <property type="match status" value="1"/>
</dbReference>
<dbReference type="CDD" id="cd00038">
    <property type="entry name" value="CAP_ED"/>
    <property type="match status" value="3"/>
</dbReference>
<dbReference type="InterPro" id="IPR056556">
    <property type="entry name" value="NTE1_P-loop_dom"/>
</dbReference>
<keyword evidence="3 10" id="KW-0812">Transmembrane</keyword>
<dbReference type="InterPro" id="IPR018490">
    <property type="entry name" value="cNMP-bd_dom_sf"/>
</dbReference>
<feature type="transmembrane region" description="Helical" evidence="10">
    <location>
        <begin position="44"/>
        <end position="62"/>
    </location>
</feature>
<proteinExistence type="inferred from homology"/>
<dbReference type="GO" id="GO:0046470">
    <property type="term" value="P:phosphatidylcholine metabolic process"/>
    <property type="evidence" value="ECO:0007669"/>
    <property type="project" value="InterPro"/>
</dbReference>
<accession>A0A0V1IGA3</accession>
<sequence length="1282" mass="146195">MVSGLYCVLVEILTEDGCVHAVHSATLRGANNYPTMKHCKNLKIITIGMGCIFITWVINRFMRLNVATSSATKYPVTFSRKASFNYRFRKRDRMLFYGRKLMRKVTSAVINGDKKQKLRKRDRVFRFASKFLRPQKKDFTARPIRRPPDAFLEADTTSLPVSPKSIQLLNMLKSIRILGHFEIPFFLDVCKHIETKRFAADQFVFKDGEIHDCIYIVESGRLSLFIKDEKFDFEVKSVGRGDSLYCSLSILDMIKNQARPMRNVFAKATEESVVLQLKSSVFNDIFDKYPESWTRTVQIILLRFQRITLATLYRYFGFTSELSKTGIRTVSKLSPLQEQPCKDFREIKSENEGAASEDCPTSESAFPTFVASTTDDDSDIFRVAIEELAKLFGMKEASFLVDKVKVENFDPGIMIVRQGSNELQLFYVVSGLLELLLESQEEPDVLLPISIVQTGDVVGGLSVLTGEPSFFAVRTRSFCQLAVVERKGLYEIISEYPRVVVNVASAAVESYSDFVKEFDMAVDWEICESGKALYKQNEQADALYVVLSGRLRSVLTREPGTREVLNEHGRGDVVGLVEIWTLRRRSTSVIAIRDTELCKIYATLMNFIKSKHPQVLSNIIRLLGRCIIEQQQQTISAVHREPLAHVSNLNTIAVIAVSDEVPLTGFTVELWNALNSITPTELFSSYTLQDMLGPTALDKVNEYQIITWLNQQEDSNSIVLYQCDVELTTFTSLCIRRADCILIVANGEQEPMVGEIEKELENLTVRAQKELILLWHDSTDRPRRTAEWLDLHGWVSSHYHVRFRDRVFRQRNPKRMLRYKERIIRRYDNRYTDIARLARALTSTSIGIVLGGGGARGAAHVGIIKALKDHGIPVDIVAGVSIGAFVGGMYCLDSDVPKLIMCAKQAFKEAASFWARLFDLTYPVSALFTGKALNRLLKSVFNDVEIEDLWIPYFNVTTDITSSEMRVHRSGKLWRFTRASMSYIGILPPLCDPIDGHYLVDGCYMNNLPADVMRSLGVRTVIAVDVGALTETEFTNYGDSLSGWWALWKKYNPWASPVRVMSMAEIQSRLAYVSCVRQLEEVKKAPYCHYVRPPIDKYQTFDFNLFDEIFNVGYWHGKTLFEEWKSSGKLQEVFDGRSANISTFAQREKFKQGFAFTSAQSFTDLAAMVSKIHRPFETSLDEISEEEGDDRIPLDLVHSAGSSSSKMYWNNNLIMSGQRVVISRDDVDLFDKLLEKSGCAKQHYVLQECYAEHKDWRKCKKEIDEFRKCMKVEDRTQSADDR</sequence>
<dbReference type="InterPro" id="IPR050301">
    <property type="entry name" value="NTE"/>
</dbReference>
<dbReference type="Proteomes" id="UP000054805">
    <property type="component" value="Unassembled WGS sequence"/>
</dbReference>
<feature type="domain" description="Cyclic nucleotide-binding" evidence="11">
    <location>
        <begin position="177"/>
        <end position="244"/>
    </location>
</feature>
<evidence type="ECO:0000259" key="11">
    <source>
        <dbReference type="PROSITE" id="PS50042"/>
    </source>
</evidence>
<comment type="similarity">
    <text evidence="2">Belongs to the NTE family.</text>
</comment>
<name>A0A0V1IGA3_TRIPS</name>
<dbReference type="InterPro" id="IPR016035">
    <property type="entry name" value="Acyl_Trfase/lysoPLipase"/>
</dbReference>
<comment type="caution">
    <text evidence="13">The sequence shown here is derived from an EMBL/GenBank/DDBJ whole genome shotgun (WGS) entry which is preliminary data.</text>
</comment>
<keyword evidence="5 9" id="KW-0442">Lipid degradation</keyword>
<keyword evidence="14" id="KW-1185">Reference proteome</keyword>
<evidence type="ECO:0000313" key="13">
    <source>
        <dbReference type="EMBL" id="KRZ21809.1"/>
    </source>
</evidence>
<comment type="subcellular location">
    <subcellularLocation>
        <location evidence="1">Membrane</location>
    </subcellularLocation>
</comment>
<feature type="short sequence motif" description="GXGXXG" evidence="9">
    <location>
        <begin position="852"/>
        <end position="857"/>
    </location>
</feature>